<dbReference type="GO" id="GO:0006396">
    <property type="term" value="P:RNA processing"/>
    <property type="evidence" value="ECO:0007669"/>
    <property type="project" value="InterPro"/>
</dbReference>
<comment type="similarity">
    <text evidence="3">Belongs to the tRNA nucleotidyltransferase/poly(A) polymerase family.</text>
</comment>
<dbReference type="EMBL" id="ABCK01000002">
    <property type="protein sequence ID" value="EDM29370.1"/>
    <property type="molecule type" value="Genomic_DNA"/>
</dbReference>
<accession>A6DGQ3</accession>
<feature type="compositionally biased region" description="Basic residues" evidence="4">
    <location>
        <begin position="387"/>
        <end position="412"/>
    </location>
</feature>
<protein>
    <submittedName>
        <fullName evidence="7">RNA-poly(A) polymerase</fullName>
    </submittedName>
</protein>
<evidence type="ECO:0000256" key="4">
    <source>
        <dbReference type="SAM" id="MobiDB-lite"/>
    </source>
</evidence>
<dbReference type="InterPro" id="IPR002646">
    <property type="entry name" value="PolA_pol_head_dom"/>
</dbReference>
<proteinExistence type="inferred from homology"/>
<dbReference type="Pfam" id="PF12627">
    <property type="entry name" value="PolyA_pol_RNAbd"/>
    <property type="match status" value="1"/>
</dbReference>
<dbReference type="InterPro" id="IPR052191">
    <property type="entry name" value="tRNA_ntf/polyA_polymerase_I"/>
</dbReference>
<dbReference type="InterPro" id="IPR032828">
    <property type="entry name" value="PolyA_RNA-bd"/>
</dbReference>
<keyword evidence="8" id="KW-1185">Reference proteome</keyword>
<evidence type="ECO:0000256" key="1">
    <source>
        <dbReference type="ARBA" id="ARBA00022679"/>
    </source>
</evidence>
<evidence type="ECO:0000259" key="6">
    <source>
        <dbReference type="Pfam" id="PF12627"/>
    </source>
</evidence>
<evidence type="ECO:0000313" key="8">
    <source>
        <dbReference type="Proteomes" id="UP000004947"/>
    </source>
</evidence>
<feature type="domain" description="tRNA nucleotidyltransferase/poly(A) polymerase RNA and SrmB- binding" evidence="6">
    <location>
        <begin position="187"/>
        <end position="248"/>
    </location>
</feature>
<gene>
    <name evidence="7" type="ORF">LNTAR_23309</name>
</gene>
<dbReference type="PANTHER" id="PTHR43051:SF1">
    <property type="entry name" value="POLYNUCLEOTIDE ADENYLYLTRANSFERASE FAMILY PROTEIN"/>
    <property type="match status" value="1"/>
</dbReference>
<dbReference type="STRING" id="313628.LNTAR_23309"/>
<reference evidence="7 8" key="1">
    <citation type="journal article" date="2010" name="J. Bacteriol.">
        <title>Genome sequence of Lentisphaera araneosa HTCC2155T, the type species of the order Lentisphaerales in the phylum Lentisphaerae.</title>
        <authorList>
            <person name="Thrash J.C."/>
            <person name="Cho J.C."/>
            <person name="Vergin K.L."/>
            <person name="Morris R.M."/>
            <person name="Giovannoni S.J."/>
        </authorList>
    </citation>
    <scope>NUCLEOTIDE SEQUENCE [LARGE SCALE GENOMIC DNA]</scope>
    <source>
        <strain evidence="7 8">HTCC2155</strain>
    </source>
</reference>
<name>A6DGQ3_9BACT</name>
<keyword evidence="2" id="KW-0547">Nucleotide-binding</keyword>
<keyword evidence="3" id="KW-0694">RNA-binding</keyword>
<organism evidence="7 8">
    <name type="scientific">Lentisphaera araneosa HTCC2155</name>
    <dbReference type="NCBI Taxonomy" id="313628"/>
    <lineage>
        <taxon>Bacteria</taxon>
        <taxon>Pseudomonadati</taxon>
        <taxon>Lentisphaerota</taxon>
        <taxon>Lentisphaeria</taxon>
        <taxon>Lentisphaerales</taxon>
        <taxon>Lentisphaeraceae</taxon>
        <taxon>Lentisphaera</taxon>
    </lineage>
</organism>
<comment type="caution">
    <text evidence="7">The sequence shown here is derived from an EMBL/GenBank/DDBJ whole genome shotgun (WGS) entry which is preliminary data.</text>
</comment>
<dbReference type="Gene3D" id="1.10.3090.10">
    <property type="entry name" value="cca-adding enzyme, domain 2"/>
    <property type="match status" value="1"/>
</dbReference>
<dbReference type="AlphaFoldDB" id="A6DGQ3"/>
<dbReference type="Gene3D" id="3.30.460.10">
    <property type="entry name" value="Beta Polymerase, domain 2"/>
    <property type="match status" value="1"/>
</dbReference>
<dbReference type="InterPro" id="IPR043519">
    <property type="entry name" value="NT_sf"/>
</dbReference>
<dbReference type="RefSeq" id="WP_007277090.1">
    <property type="nucleotide sequence ID" value="NZ_ABCK01000002.1"/>
</dbReference>
<evidence type="ECO:0000313" key="7">
    <source>
        <dbReference type="EMBL" id="EDM29370.1"/>
    </source>
</evidence>
<evidence type="ECO:0000256" key="3">
    <source>
        <dbReference type="RuleBase" id="RU003953"/>
    </source>
</evidence>
<dbReference type="PANTHER" id="PTHR43051">
    <property type="entry name" value="POLYNUCLEOTIDE ADENYLYLTRANSFERASE FAMILY PROTEIN"/>
    <property type="match status" value="1"/>
</dbReference>
<evidence type="ECO:0000256" key="2">
    <source>
        <dbReference type="ARBA" id="ARBA00022741"/>
    </source>
</evidence>
<dbReference type="Proteomes" id="UP000004947">
    <property type="component" value="Unassembled WGS sequence"/>
</dbReference>
<keyword evidence="1 3" id="KW-0808">Transferase</keyword>
<dbReference type="OrthoDB" id="9805698at2"/>
<feature type="domain" description="Poly A polymerase head" evidence="5">
    <location>
        <begin position="28"/>
        <end position="160"/>
    </location>
</feature>
<evidence type="ECO:0000259" key="5">
    <source>
        <dbReference type="Pfam" id="PF01743"/>
    </source>
</evidence>
<dbReference type="Pfam" id="PF01743">
    <property type="entry name" value="PolyA_pol"/>
    <property type="match status" value="1"/>
</dbReference>
<dbReference type="eggNOG" id="COG0617">
    <property type="taxonomic scope" value="Bacteria"/>
</dbReference>
<dbReference type="GO" id="GO:0016779">
    <property type="term" value="F:nucleotidyltransferase activity"/>
    <property type="evidence" value="ECO:0007669"/>
    <property type="project" value="InterPro"/>
</dbReference>
<dbReference type="SUPFAM" id="SSF81301">
    <property type="entry name" value="Nucleotidyltransferase"/>
    <property type="match status" value="1"/>
</dbReference>
<dbReference type="GO" id="GO:0000166">
    <property type="term" value="F:nucleotide binding"/>
    <property type="evidence" value="ECO:0007669"/>
    <property type="project" value="UniProtKB-KW"/>
</dbReference>
<sequence length="412" mass="47693">MGKPEFNPRLDRGAVQIISRLREAGHETYLVGGAVRDLLVGENPKDFDISTSATPEQVSAFFGKRKARIIGRRFKIVHVYERGTLYEVATFRRTPNEKERSARPSDDGEIVWRDNVWGSPEEDANRRDFTVNALFLDPTDKNKIIDYCGGVADIEDKKVRSLGDPMIRFTEDPVRMLRAVKLKAQYGFEFEDDVEKAIRELALKITLVSQRRLYEEILKITYKPYMAKTMEACHEAGLLEHIIPNISDILSSEDKDTYLNILNERDVLITQGGTLSRAYSLPILAYRYVEKCLNPGSKFGDHWEHREGIDRELRQAVNDFMKPHNMTRIIAARVKDVMMMQGRILANKNINKIRRHPEFFYASLLYRTMAPHLGWPEADFLPEPRLSSHHKAGQRPKAKKRRSPRKRKPREQ</sequence>
<dbReference type="SUPFAM" id="SSF81891">
    <property type="entry name" value="Poly A polymerase C-terminal region-like"/>
    <property type="match status" value="1"/>
</dbReference>
<dbReference type="GO" id="GO:0003723">
    <property type="term" value="F:RNA binding"/>
    <property type="evidence" value="ECO:0007669"/>
    <property type="project" value="UniProtKB-KW"/>
</dbReference>
<feature type="region of interest" description="Disordered" evidence="4">
    <location>
        <begin position="384"/>
        <end position="412"/>
    </location>
</feature>
<dbReference type="CDD" id="cd05398">
    <property type="entry name" value="NT_ClassII-CCAase"/>
    <property type="match status" value="1"/>
</dbReference>